<accession>A0A1B6K1V0</accession>
<name>A0A1B6K1V0_9HEMI</name>
<protein>
    <submittedName>
        <fullName evidence="2">Uncharacterized protein</fullName>
    </submittedName>
</protein>
<dbReference type="AlphaFoldDB" id="A0A1B6K1V0"/>
<feature type="transmembrane region" description="Helical" evidence="1">
    <location>
        <begin position="99"/>
        <end position="120"/>
    </location>
</feature>
<keyword evidence="1" id="KW-1133">Transmembrane helix</keyword>
<organism evidence="2">
    <name type="scientific">Homalodisca liturata</name>
    <dbReference type="NCBI Taxonomy" id="320908"/>
    <lineage>
        <taxon>Eukaryota</taxon>
        <taxon>Metazoa</taxon>
        <taxon>Ecdysozoa</taxon>
        <taxon>Arthropoda</taxon>
        <taxon>Hexapoda</taxon>
        <taxon>Insecta</taxon>
        <taxon>Pterygota</taxon>
        <taxon>Neoptera</taxon>
        <taxon>Paraneoptera</taxon>
        <taxon>Hemiptera</taxon>
        <taxon>Auchenorrhyncha</taxon>
        <taxon>Membracoidea</taxon>
        <taxon>Cicadellidae</taxon>
        <taxon>Cicadellinae</taxon>
        <taxon>Proconiini</taxon>
        <taxon>Homalodisca</taxon>
    </lineage>
</organism>
<keyword evidence="1" id="KW-0472">Membrane</keyword>
<sequence length="215" mass="24367">MTDANEICTIGDTKSYHYIKPVEEAVWRKFPWRAFLLGLLRLVVSVMCLWHGSSQMEMRRDGTVTTKRTVSRRYKYLKYSHSSVIVPVLKLSLVGTPELTLVSAASSLGLLVAIVLNHVRKLRGYQTLIKGEADWRSFQRSLFLATVVLTMLELLFTVTDMVANISETLYHAHLLLTKVGLAESATFLTLAANLNGILLYLWFGGLRFKNELISW</sequence>
<keyword evidence="1" id="KW-0812">Transmembrane</keyword>
<reference evidence="2" key="1">
    <citation type="submission" date="2015-11" db="EMBL/GenBank/DDBJ databases">
        <title>De novo transcriptome assembly of four potential Pierce s Disease insect vectors from Arizona vineyards.</title>
        <authorList>
            <person name="Tassone E.E."/>
        </authorList>
    </citation>
    <scope>NUCLEOTIDE SEQUENCE</scope>
</reference>
<feature type="transmembrane region" description="Helical" evidence="1">
    <location>
        <begin position="141"/>
        <end position="165"/>
    </location>
</feature>
<feature type="transmembrane region" description="Helical" evidence="1">
    <location>
        <begin position="185"/>
        <end position="203"/>
    </location>
</feature>
<gene>
    <name evidence="2" type="ORF">g.7175</name>
</gene>
<proteinExistence type="predicted"/>
<dbReference type="EMBL" id="GECU01002279">
    <property type="protein sequence ID" value="JAT05428.1"/>
    <property type="molecule type" value="Transcribed_RNA"/>
</dbReference>
<feature type="transmembrane region" description="Helical" evidence="1">
    <location>
        <begin position="30"/>
        <end position="50"/>
    </location>
</feature>
<evidence type="ECO:0000313" key="2">
    <source>
        <dbReference type="EMBL" id="JAT05428.1"/>
    </source>
</evidence>
<evidence type="ECO:0000256" key="1">
    <source>
        <dbReference type="SAM" id="Phobius"/>
    </source>
</evidence>